<keyword evidence="3" id="KW-1185">Reference proteome</keyword>
<dbReference type="InterPro" id="IPR032371">
    <property type="entry name" value="DUF4873"/>
</dbReference>
<evidence type="ECO:0000259" key="1">
    <source>
        <dbReference type="Pfam" id="PF16170"/>
    </source>
</evidence>
<dbReference type="RefSeq" id="WP_248590038.1">
    <property type="nucleotide sequence ID" value="NZ_BAABEB010000002.1"/>
</dbReference>
<dbReference type="Proteomes" id="UP000832041">
    <property type="component" value="Chromosome"/>
</dbReference>
<name>A0ABY4L1K0_THEAE</name>
<evidence type="ECO:0000313" key="2">
    <source>
        <dbReference type="EMBL" id="UPT21553.1"/>
    </source>
</evidence>
<dbReference type="EMBL" id="CP051627">
    <property type="protein sequence ID" value="UPT21553.1"/>
    <property type="molecule type" value="Genomic_DNA"/>
</dbReference>
<protein>
    <submittedName>
        <fullName evidence="2">DUF4873 domain-containing protein</fullName>
    </submittedName>
</protein>
<dbReference type="Pfam" id="PF16170">
    <property type="entry name" value="DUF4873"/>
    <property type="match status" value="1"/>
</dbReference>
<evidence type="ECO:0000313" key="3">
    <source>
        <dbReference type="Proteomes" id="UP000832041"/>
    </source>
</evidence>
<gene>
    <name evidence="2" type="ORF">FOF52_11850</name>
</gene>
<accession>A0ABY4L1K0</accession>
<reference evidence="2 3" key="1">
    <citation type="submission" date="2020-04" db="EMBL/GenBank/DDBJ databases">
        <title>Thermobifida alba genome sequencing and assembly.</title>
        <authorList>
            <person name="Luzics S."/>
            <person name="Horvath B."/>
            <person name="Nagy I."/>
            <person name="Toth A."/>
            <person name="Nagy I."/>
            <person name="Kukolya J."/>
        </authorList>
    </citation>
    <scope>NUCLEOTIDE SEQUENCE [LARGE SCALE GENOMIC DNA]</scope>
    <source>
        <strain evidence="2 3">DSM 43795</strain>
    </source>
</reference>
<sequence>MSGMGDDEEEYHGPVTAVIGDAEITVTAHLAGHFDPLSGGYRWSGRLVADPEVDRLFAQGRRAVLLRTPEGHEGRGELAEANVWGGYRVRGSGRPPFAVPELGVEDL</sequence>
<feature type="domain" description="DUF4873" evidence="1">
    <location>
        <begin position="8"/>
        <end position="99"/>
    </location>
</feature>
<proteinExistence type="predicted"/>
<organism evidence="2 3">
    <name type="scientific">Thermobifida alba</name>
    <name type="common">Thermomonospora alba</name>
    <dbReference type="NCBI Taxonomy" id="53522"/>
    <lineage>
        <taxon>Bacteria</taxon>
        <taxon>Bacillati</taxon>
        <taxon>Actinomycetota</taxon>
        <taxon>Actinomycetes</taxon>
        <taxon>Streptosporangiales</taxon>
        <taxon>Nocardiopsidaceae</taxon>
        <taxon>Thermobifida</taxon>
    </lineage>
</organism>